<feature type="transmembrane region" description="Helical" evidence="1">
    <location>
        <begin position="235"/>
        <end position="254"/>
    </location>
</feature>
<keyword evidence="1" id="KW-1133">Transmembrane helix</keyword>
<evidence type="ECO:0000313" key="3">
    <source>
        <dbReference type="Proteomes" id="UP000583454"/>
    </source>
</evidence>
<dbReference type="EMBL" id="JACHOP010000002">
    <property type="protein sequence ID" value="MBB5756110.1"/>
    <property type="molecule type" value="Genomic_DNA"/>
</dbReference>
<dbReference type="Proteomes" id="UP000583454">
    <property type="component" value="Unassembled WGS sequence"/>
</dbReference>
<evidence type="ECO:0000313" key="2">
    <source>
        <dbReference type="EMBL" id="MBB5756110.1"/>
    </source>
</evidence>
<keyword evidence="1" id="KW-0472">Membrane</keyword>
<dbReference type="RefSeq" id="WP_183565240.1">
    <property type="nucleotide sequence ID" value="NZ_JACHOP010000002.1"/>
</dbReference>
<dbReference type="AlphaFoldDB" id="A0A840ZFP7"/>
<feature type="transmembrane region" description="Helical" evidence="1">
    <location>
        <begin position="471"/>
        <end position="492"/>
    </location>
</feature>
<gene>
    <name evidence="2" type="ORF">HNR00_000806</name>
</gene>
<reference evidence="2 3" key="1">
    <citation type="submission" date="2020-08" db="EMBL/GenBank/DDBJ databases">
        <title>Genomic Encyclopedia of Type Strains, Phase IV (KMG-IV): sequencing the most valuable type-strain genomes for metagenomic binning, comparative biology and taxonomic classification.</title>
        <authorList>
            <person name="Goeker M."/>
        </authorList>
    </citation>
    <scope>NUCLEOTIDE SEQUENCE [LARGE SCALE GENOMIC DNA]</scope>
    <source>
        <strain evidence="2 3">DSM 2163</strain>
    </source>
</reference>
<comment type="caution">
    <text evidence="2">The sequence shown here is derived from an EMBL/GenBank/DDBJ whole genome shotgun (WGS) entry which is preliminary data.</text>
</comment>
<dbReference type="InterPro" id="IPR005625">
    <property type="entry name" value="PepSY-ass_TM"/>
</dbReference>
<keyword evidence="3" id="KW-1185">Reference proteome</keyword>
<evidence type="ECO:0000256" key="1">
    <source>
        <dbReference type="SAM" id="Phobius"/>
    </source>
</evidence>
<protein>
    <recommendedName>
        <fullName evidence="4">PepSY domain-containing protein</fullName>
    </recommendedName>
</protein>
<organism evidence="2 3">
    <name type="scientific">Methylorubrum rhodinum</name>
    <dbReference type="NCBI Taxonomy" id="29428"/>
    <lineage>
        <taxon>Bacteria</taxon>
        <taxon>Pseudomonadati</taxon>
        <taxon>Pseudomonadota</taxon>
        <taxon>Alphaproteobacteria</taxon>
        <taxon>Hyphomicrobiales</taxon>
        <taxon>Methylobacteriaceae</taxon>
        <taxon>Methylorubrum</taxon>
    </lineage>
</organism>
<accession>A0A840ZFP7</accession>
<feature type="transmembrane region" description="Helical" evidence="1">
    <location>
        <begin position="275"/>
        <end position="299"/>
    </location>
</feature>
<sequence>MVYGPGGGAPAPDASFVDVTLRNFGKRILRWLLLGHRWLGIVFALAFAVWFLSGAVMMYVGFPRLTESERRAALAPLALPGGMIGPDAALAAAKVLGPSGRIDLGMLGDIPVYRVGALDGARTTVSALDGRVIESVDPALLLAIAKNHPAARAVEDLGPVVRDQWSVPQRFDPLRPLRLVALGDAAGTRLYLSERTGEVVLDTTASERFWNWLGAVPHWIYLTPLRAEPALWRDVVLWVSGIAIAVAVSGYVLGLSRLRLRPRYATGRATPYRGFAAWHHLGGLIGGTALLTFIVSGWLSMNPNRFFSPTMPDAAALARYAGAETAPFRFDPTDAARICPDLKEVRFTQVGGVPVARALCGQAPPRRCCGGTAPDPDALARALAGLMPGEGAPRMERIEAEDSYWYGDREARPLPVLRAVFADPAATWVHVDPATGEILGRMDRSNRVSRWLFDGLHTLDFVRLPRPVWDAVMWLWLSAGFLVAATGTVIGWRRLRRRFG</sequence>
<keyword evidence="1" id="KW-0812">Transmembrane</keyword>
<dbReference type="PANTHER" id="PTHR34219">
    <property type="entry name" value="IRON-REGULATED INNER MEMBRANE PROTEIN-RELATED"/>
    <property type="match status" value="1"/>
</dbReference>
<evidence type="ECO:0008006" key="4">
    <source>
        <dbReference type="Google" id="ProtNLM"/>
    </source>
</evidence>
<proteinExistence type="predicted"/>
<feature type="transmembrane region" description="Helical" evidence="1">
    <location>
        <begin position="38"/>
        <end position="62"/>
    </location>
</feature>
<dbReference type="PANTHER" id="PTHR34219:SF6">
    <property type="entry name" value="BLR3280 PROTEIN"/>
    <property type="match status" value="1"/>
</dbReference>
<dbReference type="Pfam" id="PF03929">
    <property type="entry name" value="PepSY_TM"/>
    <property type="match status" value="1"/>
</dbReference>
<name>A0A840ZFP7_9HYPH</name>